<reference evidence="6 7" key="1">
    <citation type="submission" date="2015-07" db="EMBL/GenBank/DDBJ databases">
        <title>Comparative genomics of the Sigatoka disease complex on banana suggests a link between parallel evolutionary changes in Pseudocercospora fijiensis and Pseudocercospora eumusae and increased virulence on the banana host.</title>
        <authorList>
            <person name="Chang T.-C."/>
            <person name="Salvucci A."/>
            <person name="Crous P.W."/>
            <person name="Stergiopoulos I."/>
        </authorList>
    </citation>
    <scope>NUCLEOTIDE SEQUENCE [LARGE SCALE GENOMIC DNA]</scope>
    <source>
        <strain evidence="6 7">CBS 114824</strain>
    </source>
</reference>
<evidence type="ECO:0000256" key="3">
    <source>
        <dbReference type="PROSITE-ProRule" id="PRU00283"/>
    </source>
</evidence>
<organism evidence="6 7">
    <name type="scientific">Pseudocercospora eumusae</name>
    <dbReference type="NCBI Taxonomy" id="321146"/>
    <lineage>
        <taxon>Eukaryota</taxon>
        <taxon>Fungi</taxon>
        <taxon>Dikarya</taxon>
        <taxon>Ascomycota</taxon>
        <taxon>Pezizomycotina</taxon>
        <taxon>Dothideomycetes</taxon>
        <taxon>Dothideomycetidae</taxon>
        <taxon>Mycosphaerellales</taxon>
        <taxon>Mycosphaerellaceae</taxon>
        <taxon>Pseudocercospora</taxon>
    </lineage>
</organism>
<keyword evidence="3 4" id="KW-0505">Motor protein</keyword>
<dbReference type="PRINTS" id="PR00380">
    <property type="entry name" value="KINESINHEAVY"/>
</dbReference>
<dbReference type="InterPro" id="IPR001752">
    <property type="entry name" value="Kinesin_motor_dom"/>
</dbReference>
<dbReference type="GO" id="GO:0005524">
    <property type="term" value="F:ATP binding"/>
    <property type="evidence" value="ECO:0007669"/>
    <property type="project" value="UniProtKB-UniRule"/>
</dbReference>
<dbReference type="GO" id="GO:0008017">
    <property type="term" value="F:microtubule binding"/>
    <property type="evidence" value="ECO:0007669"/>
    <property type="project" value="InterPro"/>
</dbReference>
<keyword evidence="7" id="KW-1185">Reference proteome</keyword>
<comment type="similarity">
    <text evidence="3 4">Belongs to the TRAFAC class myosin-kinesin ATPase superfamily. Kinesin family.</text>
</comment>
<dbReference type="GO" id="GO:0003777">
    <property type="term" value="F:microtubule motor activity"/>
    <property type="evidence" value="ECO:0007669"/>
    <property type="project" value="InterPro"/>
</dbReference>
<evidence type="ECO:0000256" key="4">
    <source>
        <dbReference type="RuleBase" id="RU000394"/>
    </source>
</evidence>
<feature type="binding site" evidence="3">
    <location>
        <begin position="145"/>
        <end position="152"/>
    </location>
    <ligand>
        <name>ATP</name>
        <dbReference type="ChEBI" id="CHEBI:30616"/>
    </ligand>
</feature>
<dbReference type="GO" id="GO:0016887">
    <property type="term" value="F:ATP hydrolysis activity"/>
    <property type="evidence" value="ECO:0007669"/>
    <property type="project" value="TreeGrafter"/>
</dbReference>
<dbReference type="GO" id="GO:0005819">
    <property type="term" value="C:spindle"/>
    <property type="evidence" value="ECO:0007669"/>
    <property type="project" value="TreeGrafter"/>
</dbReference>
<dbReference type="SUPFAM" id="SSF52540">
    <property type="entry name" value="P-loop containing nucleoside triphosphate hydrolases"/>
    <property type="match status" value="1"/>
</dbReference>
<keyword evidence="4" id="KW-0493">Microtubule</keyword>
<accession>A0A139HYR0</accession>
<dbReference type="Gene3D" id="3.40.850.10">
    <property type="entry name" value="Kinesin motor domain"/>
    <property type="match status" value="1"/>
</dbReference>
<sequence>MDAFYLNNAKLYQDLVASFDPTRPAAHFSRHTAKPTRAIPDAPAPTLDHVDENMSTIARIRPMLEDELATGFPCAIFPRQDESQILDLHDLYHHPLKRPYLKSYKYQVDKAFGSDSSTEQIYTDVVAPLVQFAQQGGIGTLFAYGQTGSGKTYTISQIQELVASTLLDQQNSQEIQITIFDLAGNIAHDLLNAQKRFSILEDEAGNTVLAGASEHTVASRDEMLALLAEAVVYRRTAPTLKNDASSRSHSICRIRIPRSCGTLYLIDLAGSEAARDIAEHGAERMRETKEINVSLSVLKDCIRGKAEGKTFIPVRGSMLTKVLKHVFEPRGERVCKTAVIACVNPCLADVGASRNTLRYAETLRVRRQ</sequence>
<evidence type="ECO:0000259" key="5">
    <source>
        <dbReference type="PROSITE" id="PS50067"/>
    </source>
</evidence>
<evidence type="ECO:0000313" key="6">
    <source>
        <dbReference type="EMBL" id="KXT07604.1"/>
    </source>
</evidence>
<dbReference type="InterPro" id="IPR027640">
    <property type="entry name" value="Kinesin-like_fam"/>
</dbReference>
<proteinExistence type="inferred from homology"/>
<comment type="caution">
    <text evidence="6">The sequence shown here is derived from an EMBL/GenBank/DDBJ whole genome shotgun (WGS) entry which is preliminary data.</text>
</comment>
<dbReference type="GO" id="GO:0005874">
    <property type="term" value="C:microtubule"/>
    <property type="evidence" value="ECO:0007669"/>
    <property type="project" value="UniProtKB-KW"/>
</dbReference>
<keyword evidence="2 3" id="KW-0067">ATP-binding</keyword>
<name>A0A139HYR0_9PEZI</name>
<gene>
    <name evidence="6" type="ORF">AC578_10153</name>
</gene>
<keyword evidence="1 3" id="KW-0547">Nucleotide-binding</keyword>
<dbReference type="PROSITE" id="PS00411">
    <property type="entry name" value="KINESIN_MOTOR_1"/>
    <property type="match status" value="1"/>
</dbReference>
<dbReference type="PANTHER" id="PTHR24115">
    <property type="entry name" value="KINESIN-RELATED"/>
    <property type="match status" value="1"/>
</dbReference>
<dbReference type="EMBL" id="LFZN01000001">
    <property type="protein sequence ID" value="KXT07604.1"/>
    <property type="molecule type" value="Genomic_DNA"/>
</dbReference>
<evidence type="ECO:0000256" key="1">
    <source>
        <dbReference type="ARBA" id="ARBA00022741"/>
    </source>
</evidence>
<protein>
    <recommendedName>
        <fullName evidence="4">Kinesin-like protein</fullName>
    </recommendedName>
</protein>
<feature type="domain" description="Kinesin motor" evidence="5">
    <location>
        <begin position="53"/>
        <end position="366"/>
    </location>
</feature>
<dbReference type="SMART" id="SM00129">
    <property type="entry name" value="KISc"/>
    <property type="match status" value="1"/>
</dbReference>
<dbReference type="Proteomes" id="UP000070133">
    <property type="component" value="Unassembled WGS sequence"/>
</dbReference>
<dbReference type="AlphaFoldDB" id="A0A139HYR0"/>
<evidence type="ECO:0000313" key="7">
    <source>
        <dbReference type="Proteomes" id="UP000070133"/>
    </source>
</evidence>
<dbReference type="GO" id="GO:0005871">
    <property type="term" value="C:kinesin complex"/>
    <property type="evidence" value="ECO:0007669"/>
    <property type="project" value="TreeGrafter"/>
</dbReference>
<dbReference type="OrthoDB" id="3176171at2759"/>
<evidence type="ECO:0000256" key="2">
    <source>
        <dbReference type="ARBA" id="ARBA00022840"/>
    </source>
</evidence>
<dbReference type="InterPro" id="IPR036961">
    <property type="entry name" value="Kinesin_motor_dom_sf"/>
</dbReference>
<dbReference type="Pfam" id="PF00225">
    <property type="entry name" value="Kinesin"/>
    <property type="match status" value="1"/>
</dbReference>
<dbReference type="InterPro" id="IPR027417">
    <property type="entry name" value="P-loop_NTPase"/>
</dbReference>
<dbReference type="PROSITE" id="PS50067">
    <property type="entry name" value="KINESIN_MOTOR_2"/>
    <property type="match status" value="1"/>
</dbReference>
<dbReference type="GO" id="GO:0007018">
    <property type="term" value="P:microtubule-based movement"/>
    <property type="evidence" value="ECO:0007669"/>
    <property type="project" value="InterPro"/>
</dbReference>
<dbReference type="InterPro" id="IPR019821">
    <property type="entry name" value="Kinesin_motor_CS"/>
</dbReference>
<dbReference type="PANTHER" id="PTHR24115:SF0">
    <property type="entry name" value="FI21273P1-RELATED"/>
    <property type="match status" value="1"/>
</dbReference>